<evidence type="ECO:0000256" key="1">
    <source>
        <dbReference type="SAM" id="MobiDB-lite"/>
    </source>
</evidence>
<dbReference type="AlphaFoldDB" id="A0A8J9TCP9"/>
<evidence type="ECO:0000313" key="3">
    <source>
        <dbReference type="EMBL" id="CAG9289680.1"/>
    </source>
</evidence>
<protein>
    <recommendedName>
        <fullName evidence="2">Rhodanese domain-containing protein</fullName>
    </recommendedName>
</protein>
<organism evidence="3">
    <name type="scientific">Phaeodactylum tricornutum</name>
    <name type="common">Diatom</name>
    <dbReference type="NCBI Taxonomy" id="2850"/>
    <lineage>
        <taxon>Eukaryota</taxon>
        <taxon>Sar</taxon>
        <taxon>Stramenopiles</taxon>
        <taxon>Ochrophyta</taxon>
        <taxon>Bacillariophyta</taxon>
        <taxon>Bacillariophyceae</taxon>
        <taxon>Bacillariophycidae</taxon>
        <taxon>Naviculales</taxon>
        <taxon>Phaeodactylaceae</taxon>
        <taxon>Phaeodactylum</taxon>
    </lineage>
</organism>
<dbReference type="SUPFAM" id="SSF52821">
    <property type="entry name" value="Rhodanese/Cell cycle control phosphatase"/>
    <property type="match status" value="1"/>
</dbReference>
<proteinExistence type="predicted"/>
<dbReference type="Gene3D" id="3.40.250.10">
    <property type="entry name" value="Rhodanese-like domain"/>
    <property type="match status" value="1"/>
</dbReference>
<dbReference type="Pfam" id="PF00581">
    <property type="entry name" value="Rhodanese"/>
    <property type="match status" value="1"/>
</dbReference>
<dbReference type="Proteomes" id="UP000836788">
    <property type="component" value="Chromosome 4"/>
</dbReference>
<feature type="domain" description="Rhodanese" evidence="2">
    <location>
        <begin position="11"/>
        <end position="125"/>
    </location>
</feature>
<feature type="region of interest" description="Disordered" evidence="1">
    <location>
        <begin position="31"/>
        <end position="54"/>
    </location>
</feature>
<evidence type="ECO:0000259" key="2">
    <source>
        <dbReference type="SMART" id="SM00450"/>
    </source>
</evidence>
<gene>
    <name evidence="3" type="ORF">PTTT1_LOCUS42403</name>
</gene>
<feature type="region of interest" description="Disordered" evidence="1">
    <location>
        <begin position="68"/>
        <end position="89"/>
    </location>
</feature>
<dbReference type="InterPro" id="IPR001763">
    <property type="entry name" value="Rhodanese-like_dom"/>
</dbReference>
<dbReference type="EMBL" id="OU594945">
    <property type="protein sequence ID" value="CAG9289680.1"/>
    <property type="molecule type" value="Genomic_DNA"/>
</dbReference>
<dbReference type="CDD" id="cd00158">
    <property type="entry name" value="RHOD"/>
    <property type="match status" value="1"/>
</dbReference>
<name>A0A8J9TCP9_PHATR</name>
<accession>A0A8J9TCP9</accession>
<dbReference type="SMART" id="SM00450">
    <property type="entry name" value="RHOD"/>
    <property type="match status" value="1"/>
</dbReference>
<dbReference type="InterPro" id="IPR036873">
    <property type="entry name" value="Rhodanese-like_dom_sf"/>
</dbReference>
<sequence>MATQKAGVASPDELKNFVAAAGDSLVVIDTRNPDAASEPGDQKSFAVSGLPSQTHRPQAINLIWDRSSDSMPLPDLEKDTPIITHCGGGGRGQKAKEFLMKNGFTTVINGGGPKETECWNEFGGK</sequence>
<reference evidence="3" key="1">
    <citation type="submission" date="2022-02" db="EMBL/GenBank/DDBJ databases">
        <authorList>
            <person name="Giguere J D."/>
        </authorList>
    </citation>
    <scope>NUCLEOTIDE SEQUENCE</scope>
    <source>
        <strain evidence="3">CCAP 1055/1</strain>
    </source>
</reference>